<name>A0A371CZF1_9APHY</name>
<dbReference type="AlphaFoldDB" id="A0A371CZF1"/>
<dbReference type="Proteomes" id="UP000256964">
    <property type="component" value="Unassembled WGS sequence"/>
</dbReference>
<dbReference type="EMBL" id="KZ857435">
    <property type="protein sequence ID" value="RDX45661.1"/>
    <property type="molecule type" value="Genomic_DNA"/>
</dbReference>
<evidence type="ECO:0000313" key="3">
    <source>
        <dbReference type="Proteomes" id="UP000256964"/>
    </source>
</evidence>
<proteinExistence type="predicted"/>
<evidence type="ECO:0000313" key="2">
    <source>
        <dbReference type="EMBL" id="RDX45661.1"/>
    </source>
</evidence>
<organism evidence="2 3">
    <name type="scientific">Lentinus brumalis</name>
    <dbReference type="NCBI Taxonomy" id="2498619"/>
    <lineage>
        <taxon>Eukaryota</taxon>
        <taxon>Fungi</taxon>
        <taxon>Dikarya</taxon>
        <taxon>Basidiomycota</taxon>
        <taxon>Agaricomycotina</taxon>
        <taxon>Agaricomycetes</taxon>
        <taxon>Polyporales</taxon>
        <taxon>Polyporaceae</taxon>
        <taxon>Lentinus</taxon>
    </lineage>
</organism>
<protein>
    <submittedName>
        <fullName evidence="2">Uncharacterized protein</fullName>
    </submittedName>
</protein>
<keyword evidence="3" id="KW-1185">Reference proteome</keyword>
<evidence type="ECO:0000256" key="1">
    <source>
        <dbReference type="SAM" id="MobiDB-lite"/>
    </source>
</evidence>
<reference evidence="2 3" key="1">
    <citation type="journal article" date="2018" name="Biotechnol. Biofuels">
        <title>Integrative visual omics of the white-rot fungus Polyporus brumalis exposes the biotechnological potential of its oxidative enzymes for delignifying raw plant biomass.</title>
        <authorList>
            <person name="Miyauchi S."/>
            <person name="Rancon A."/>
            <person name="Drula E."/>
            <person name="Hage H."/>
            <person name="Chaduli D."/>
            <person name="Favel A."/>
            <person name="Grisel S."/>
            <person name="Henrissat B."/>
            <person name="Herpoel-Gimbert I."/>
            <person name="Ruiz-Duenas F.J."/>
            <person name="Chevret D."/>
            <person name="Hainaut M."/>
            <person name="Lin J."/>
            <person name="Wang M."/>
            <person name="Pangilinan J."/>
            <person name="Lipzen A."/>
            <person name="Lesage-Meessen L."/>
            <person name="Navarro D."/>
            <person name="Riley R."/>
            <person name="Grigoriev I.V."/>
            <person name="Zhou S."/>
            <person name="Raouche S."/>
            <person name="Rosso M.N."/>
        </authorList>
    </citation>
    <scope>NUCLEOTIDE SEQUENCE [LARGE SCALE GENOMIC DNA]</scope>
    <source>
        <strain evidence="2 3">BRFM 1820</strain>
    </source>
</reference>
<gene>
    <name evidence="2" type="ORF">OH76DRAFT_939133</name>
</gene>
<accession>A0A371CZF1</accession>
<sequence length="109" mass="11987">MDTHHPPGTPHILCSALTDKLLTPADALHRSSSRLPEGRTRRNASNERALLPSPVARRPQRQFSTSSTSIPDIVVNMLLWFWSTICPTASTLTTVKRPATFRVLSAACP</sequence>
<feature type="region of interest" description="Disordered" evidence="1">
    <location>
        <begin position="27"/>
        <end position="49"/>
    </location>
</feature>